<dbReference type="GO" id="GO:0004853">
    <property type="term" value="F:uroporphyrinogen decarboxylase activity"/>
    <property type="evidence" value="ECO:0007669"/>
    <property type="project" value="InterPro"/>
</dbReference>
<dbReference type="SUPFAM" id="SSF51726">
    <property type="entry name" value="UROD/MetE-like"/>
    <property type="match status" value="1"/>
</dbReference>
<gene>
    <name evidence="2" type="ORF">EF807_04525</name>
</gene>
<dbReference type="Gene3D" id="3.20.20.210">
    <property type="match status" value="1"/>
</dbReference>
<dbReference type="InterPro" id="IPR038071">
    <property type="entry name" value="UROD/MetE-like_sf"/>
</dbReference>
<proteinExistence type="predicted"/>
<evidence type="ECO:0000313" key="3">
    <source>
        <dbReference type="Proteomes" id="UP000320766"/>
    </source>
</evidence>
<comment type="caution">
    <text evidence="2">The sequence shown here is derived from an EMBL/GenBank/DDBJ whole genome shotgun (WGS) entry which is preliminary data.</text>
</comment>
<dbReference type="InterPro" id="IPR000257">
    <property type="entry name" value="Uroporphyrinogen_deCOase"/>
</dbReference>
<feature type="non-terminal residue" evidence="2">
    <location>
        <position position="1"/>
    </location>
</feature>
<dbReference type="PANTHER" id="PTHR47099:SF1">
    <property type="entry name" value="METHYLCOBAMIDE:COM METHYLTRANSFERASE MTBA"/>
    <property type="match status" value="1"/>
</dbReference>
<evidence type="ECO:0000259" key="1">
    <source>
        <dbReference type="Pfam" id="PF01208"/>
    </source>
</evidence>
<sequence length="88" mass="9468">EDLKEIPFDALSIEEKVDLSVAKKILGEDLRIVGNISPIDTLLRGTPKDVREESIKALKCGVDLLAPGCGVAPETPTRNLRAMADAAR</sequence>
<keyword evidence="2" id="KW-0489">Methyltransferase</keyword>
<keyword evidence="2" id="KW-0808">Transferase</keyword>
<accession>A0A520KWV8</accession>
<dbReference type="AlphaFoldDB" id="A0A520KWV8"/>
<dbReference type="Pfam" id="PF01208">
    <property type="entry name" value="URO-D"/>
    <property type="match status" value="1"/>
</dbReference>
<feature type="domain" description="Uroporphyrinogen decarboxylase (URO-D)" evidence="1">
    <location>
        <begin position="1"/>
        <end position="88"/>
    </location>
</feature>
<organism evidence="2 3">
    <name type="scientific">Candidatus Methanolliviera hydrocarbonicum</name>
    <dbReference type="NCBI Taxonomy" id="2491085"/>
    <lineage>
        <taxon>Archaea</taxon>
        <taxon>Methanobacteriati</taxon>
        <taxon>Methanobacteriota</taxon>
        <taxon>Candidatus Methanoliparia</taxon>
        <taxon>Candidatus Methanoliparales</taxon>
        <taxon>Candidatus Methanollivieraceae</taxon>
        <taxon>Candidatus Methanolliviera</taxon>
    </lineage>
</organism>
<dbReference type="Proteomes" id="UP000320766">
    <property type="component" value="Unassembled WGS sequence"/>
</dbReference>
<dbReference type="InterPro" id="IPR052024">
    <property type="entry name" value="Methanogen_methyltrans"/>
</dbReference>
<protein>
    <submittedName>
        <fullName evidence="2">Methylcobamide--CoM methyltransferase</fullName>
    </submittedName>
</protein>
<dbReference type="PANTHER" id="PTHR47099">
    <property type="entry name" value="METHYLCOBAMIDE:COM METHYLTRANSFERASE MTBA"/>
    <property type="match status" value="1"/>
</dbReference>
<dbReference type="GO" id="GO:0032259">
    <property type="term" value="P:methylation"/>
    <property type="evidence" value="ECO:0007669"/>
    <property type="project" value="UniProtKB-KW"/>
</dbReference>
<reference evidence="2 3" key="1">
    <citation type="journal article" date="2019" name="Nat. Microbiol.">
        <title>Wide diversity of methane and short-chain alkane metabolisms in uncultured archaea.</title>
        <authorList>
            <person name="Borrel G."/>
            <person name="Adam P.S."/>
            <person name="McKay L.J."/>
            <person name="Chen L.X."/>
            <person name="Sierra-Garcia I.N."/>
            <person name="Sieber C.M."/>
            <person name="Letourneur Q."/>
            <person name="Ghozlane A."/>
            <person name="Andersen G.L."/>
            <person name="Li W.J."/>
            <person name="Hallam S.J."/>
            <person name="Muyzer G."/>
            <person name="de Oliveira V.M."/>
            <person name="Inskeep W.P."/>
            <person name="Banfield J.F."/>
            <person name="Gribaldo S."/>
        </authorList>
    </citation>
    <scope>NUCLEOTIDE SEQUENCE [LARGE SCALE GENOMIC DNA]</scope>
    <source>
        <strain evidence="2">NM1b</strain>
    </source>
</reference>
<dbReference type="GO" id="GO:0008168">
    <property type="term" value="F:methyltransferase activity"/>
    <property type="evidence" value="ECO:0007669"/>
    <property type="project" value="UniProtKB-KW"/>
</dbReference>
<name>A0A520KWV8_9EURY</name>
<dbReference type="EMBL" id="RXIL01000078">
    <property type="protein sequence ID" value="RZN69453.1"/>
    <property type="molecule type" value="Genomic_DNA"/>
</dbReference>
<dbReference type="GO" id="GO:0006779">
    <property type="term" value="P:porphyrin-containing compound biosynthetic process"/>
    <property type="evidence" value="ECO:0007669"/>
    <property type="project" value="InterPro"/>
</dbReference>
<evidence type="ECO:0000313" key="2">
    <source>
        <dbReference type="EMBL" id="RZN69453.1"/>
    </source>
</evidence>